<dbReference type="PROSITE" id="PS00028">
    <property type="entry name" value="ZINC_FINGER_C2H2_1"/>
    <property type="match status" value="7"/>
</dbReference>
<dbReference type="GO" id="GO:0005737">
    <property type="term" value="C:cytoplasm"/>
    <property type="evidence" value="ECO:0007669"/>
    <property type="project" value="UniProtKB-ARBA"/>
</dbReference>
<evidence type="ECO:0000256" key="2">
    <source>
        <dbReference type="ARBA" id="ARBA00022946"/>
    </source>
</evidence>
<dbReference type="AlphaFoldDB" id="A0AAQ3TRU6"/>
<dbReference type="PANTHER" id="PTHR47926:SF497">
    <property type="entry name" value="TETRATRICOPEPTIDE-LIKE HELICAL DOMAIN SUPERFAMILY"/>
    <property type="match status" value="1"/>
</dbReference>
<feature type="domain" description="C2H2-type" evidence="5">
    <location>
        <begin position="776"/>
        <end position="806"/>
    </location>
</feature>
<proteinExistence type="predicted"/>
<dbReference type="Pfam" id="PF00096">
    <property type="entry name" value="zf-C2H2"/>
    <property type="match status" value="3"/>
</dbReference>
<dbReference type="Pfam" id="PF20431">
    <property type="entry name" value="E_motif"/>
    <property type="match status" value="1"/>
</dbReference>
<dbReference type="InterPro" id="IPR046960">
    <property type="entry name" value="PPR_At4g14850-like_plant"/>
</dbReference>
<evidence type="ECO:0000256" key="3">
    <source>
        <dbReference type="PROSITE-ProRule" id="PRU00042"/>
    </source>
</evidence>
<dbReference type="EMBL" id="CP144749">
    <property type="protein sequence ID" value="WVZ78169.1"/>
    <property type="molecule type" value="Genomic_DNA"/>
</dbReference>
<dbReference type="FunFam" id="1.25.40.10:FF:000277">
    <property type="entry name" value="Pentatricopeptide repeat-containing protein, mitochondrial"/>
    <property type="match status" value="1"/>
</dbReference>
<keyword evidence="3" id="KW-0479">Metal-binding</keyword>
<dbReference type="PROSITE" id="PS50157">
    <property type="entry name" value="ZINC_FINGER_C2H2_2"/>
    <property type="match status" value="6"/>
</dbReference>
<dbReference type="InterPro" id="IPR011990">
    <property type="entry name" value="TPR-like_helical_dom_sf"/>
</dbReference>
<dbReference type="PROSITE" id="PS51375">
    <property type="entry name" value="PPR"/>
    <property type="match status" value="3"/>
</dbReference>
<organism evidence="6 7">
    <name type="scientific">Paspalum notatum var. saurae</name>
    <dbReference type="NCBI Taxonomy" id="547442"/>
    <lineage>
        <taxon>Eukaryota</taxon>
        <taxon>Viridiplantae</taxon>
        <taxon>Streptophyta</taxon>
        <taxon>Embryophyta</taxon>
        <taxon>Tracheophyta</taxon>
        <taxon>Spermatophyta</taxon>
        <taxon>Magnoliopsida</taxon>
        <taxon>Liliopsida</taxon>
        <taxon>Poales</taxon>
        <taxon>Poaceae</taxon>
        <taxon>PACMAD clade</taxon>
        <taxon>Panicoideae</taxon>
        <taxon>Andropogonodae</taxon>
        <taxon>Paspaleae</taxon>
        <taxon>Paspalinae</taxon>
        <taxon>Paspalum</taxon>
    </lineage>
</organism>
<gene>
    <name evidence="6" type="ORF">U9M48_025922</name>
</gene>
<keyword evidence="2" id="KW-0809">Transit peptide</keyword>
<evidence type="ECO:0000256" key="4">
    <source>
        <dbReference type="PROSITE-ProRule" id="PRU00708"/>
    </source>
</evidence>
<dbReference type="InterPro" id="IPR036236">
    <property type="entry name" value="Znf_C2H2_sf"/>
</dbReference>
<feature type="domain" description="C2H2-type" evidence="5">
    <location>
        <begin position="649"/>
        <end position="679"/>
    </location>
</feature>
<feature type="repeat" description="PPR" evidence="4">
    <location>
        <begin position="334"/>
        <end position="368"/>
    </location>
</feature>
<feature type="domain" description="C2H2-type" evidence="5">
    <location>
        <begin position="620"/>
        <end position="649"/>
    </location>
</feature>
<feature type="domain" description="C2H2-type" evidence="5">
    <location>
        <begin position="807"/>
        <end position="833"/>
    </location>
</feature>
<dbReference type="GO" id="GO:0008270">
    <property type="term" value="F:zinc ion binding"/>
    <property type="evidence" value="ECO:0007669"/>
    <property type="project" value="UniProtKB-KW"/>
</dbReference>
<dbReference type="Proteomes" id="UP001341281">
    <property type="component" value="Chromosome 05"/>
</dbReference>
<feature type="domain" description="C2H2-type" evidence="5">
    <location>
        <begin position="592"/>
        <end position="619"/>
    </location>
</feature>
<name>A0AAQ3TRU6_PASNO</name>
<dbReference type="NCBIfam" id="TIGR00756">
    <property type="entry name" value="PPR"/>
    <property type="match status" value="3"/>
</dbReference>
<dbReference type="InterPro" id="IPR013087">
    <property type="entry name" value="Znf_C2H2_type"/>
</dbReference>
<protein>
    <recommendedName>
        <fullName evidence="5">C2H2-type domain-containing protein</fullName>
    </recommendedName>
</protein>
<feature type="domain" description="C2H2-type" evidence="5">
    <location>
        <begin position="686"/>
        <end position="710"/>
    </location>
</feature>
<evidence type="ECO:0000313" key="6">
    <source>
        <dbReference type="EMBL" id="WVZ78169.1"/>
    </source>
</evidence>
<dbReference type="PANTHER" id="PTHR47926">
    <property type="entry name" value="PENTATRICOPEPTIDE REPEAT-CONTAINING PROTEIN"/>
    <property type="match status" value="1"/>
</dbReference>
<feature type="repeat" description="PPR" evidence="4">
    <location>
        <begin position="202"/>
        <end position="236"/>
    </location>
</feature>
<sequence length="899" mass="101815">MDIFVSSTGMARWAVGPKAHLISRRRYERAPPPLPAAATLWSLHSRSRLRTASEANLQIRRCRRHLRERGRRAQTCADCFLFSHSLRWRQMNRSICHHLLAQCKMLRALQRIHALAVAHGLHPHHQSVSCKIFRCYADFGRVADARRLGAGDQRFGEAVHGLIVRLGLDHEVVVGNALIDMYSHCGSFESSVRVFDRMFLRDEVTWGSMLHGYVKCAGLDSALTFFEHMPVRSVIAWTALVTGHVQGRQPVRALELFGRMVLVGHRPTHVTIVGVLSACADIGALDLGRVIHGYGTKCNASLNVIVSNALMDMYAKSGSIEMAFSVFQEVQLKDGFTWTTMISCCTVQGDGRKALELFRAMLAAGVLPNSVTFVSVLSACSHAGLIEEGRELFDRMHAVYKIDPQLEHYGCMVDLLGRGGLLDEAEALIADMNAEPDLVIWRSLLSACLVHSNDRLAEIAAKEIIQREPGDDGVYVLLWNMHASSNKWREAREIRHQMLTRKIFKQPGCSWIEIDGVVHEFLMCSGDEIDGDTSVGQTGCKDIRRYKCAFCTIVRSKRCLIKAHMVEHHKDELDKSEIYNSNGEKIVHAEENRCSECGACFQKPAHLKQHMPSHSNERLFTCPLEDCPFSYKRKDHLSRHMLKHQGKLFNCTVDGCDWRFSIKANMQRHVREFHEDENASKSDQQFICKEEGCNKAFKYPSKLKKHEESHVKLDYVEVMCCEPGCMKMFTNVECLKAHIQSCHLYVHCETCGEKHLKKNIKRHLQSHGKVPSGERMTCTFEGCERSFCNKSNLTKHMKACHDQLKPFTCQVDGCGKAFTYKHVRDNHEKSCAHVYVEGDFEEMDEQLRARPRGGRKRKALTVESLTRKRVSMPGEASSLEDGVEYLSWLLSGDDDSGRA</sequence>
<dbReference type="SMART" id="SM00355">
    <property type="entry name" value="ZnF_C2H2"/>
    <property type="match status" value="9"/>
</dbReference>
<accession>A0AAQ3TRU6</accession>
<keyword evidence="3" id="KW-0863">Zinc-finger</keyword>
<keyword evidence="1" id="KW-0677">Repeat</keyword>
<dbReference type="Gene3D" id="3.30.160.60">
    <property type="entry name" value="Classic Zinc Finger"/>
    <property type="match status" value="5"/>
</dbReference>
<dbReference type="Gene3D" id="1.25.40.10">
    <property type="entry name" value="Tetratricopeptide repeat domain"/>
    <property type="match status" value="3"/>
</dbReference>
<evidence type="ECO:0000259" key="5">
    <source>
        <dbReference type="PROSITE" id="PS50157"/>
    </source>
</evidence>
<dbReference type="GO" id="GO:0016556">
    <property type="term" value="P:mRNA modification"/>
    <property type="evidence" value="ECO:0007669"/>
    <property type="project" value="UniProtKB-ARBA"/>
</dbReference>
<reference evidence="6 7" key="1">
    <citation type="submission" date="2024-02" db="EMBL/GenBank/DDBJ databases">
        <title>High-quality chromosome-scale genome assembly of Pensacola bahiagrass (Paspalum notatum Flugge var. saurae).</title>
        <authorList>
            <person name="Vega J.M."/>
            <person name="Podio M."/>
            <person name="Orjuela J."/>
            <person name="Siena L.A."/>
            <person name="Pessino S.C."/>
            <person name="Combes M.C."/>
            <person name="Mariac C."/>
            <person name="Albertini E."/>
            <person name="Pupilli F."/>
            <person name="Ortiz J.P.A."/>
            <person name="Leblanc O."/>
        </authorList>
    </citation>
    <scope>NUCLEOTIDE SEQUENCE [LARGE SCALE GENOMIC DNA]</scope>
    <source>
        <strain evidence="6">R1</strain>
        <tissue evidence="6">Leaf</tissue>
    </source>
</reference>
<dbReference type="InterPro" id="IPR046848">
    <property type="entry name" value="E_motif"/>
</dbReference>
<evidence type="ECO:0000313" key="7">
    <source>
        <dbReference type="Proteomes" id="UP001341281"/>
    </source>
</evidence>
<keyword evidence="3" id="KW-0862">Zinc</keyword>
<feature type="repeat" description="PPR" evidence="4">
    <location>
        <begin position="369"/>
        <end position="399"/>
    </location>
</feature>
<evidence type="ECO:0000256" key="1">
    <source>
        <dbReference type="ARBA" id="ARBA00022737"/>
    </source>
</evidence>
<dbReference type="FunFam" id="1.25.40.10:FF:000348">
    <property type="entry name" value="Pentatricopeptide repeat-containing protein chloroplastic"/>
    <property type="match status" value="1"/>
</dbReference>
<dbReference type="GO" id="GO:0003723">
    <property type="term" value="F:RNA binding"/>
    <property type="evidence" value="ECO:0007669"/>
    <property type="project" value="InterPro"/>
</dbReference>
<dbReference type="SUPFAM" id="SSF57667">
    <property type="entry name" value="beta-beta-alpha zinc fingers"/>
    <property type="match status" value="3"/>
</dbReference>
<keyword evidence="7" id="KW-1185">Reference proteome</keyword>
<dbReference type="Pfam" id="PF01535">
    <property type="entry name" value="PPR"/>
    <property type="match status" value="5"/>
</dbReference>
<dbReference type="Pfam" id="PF13041">
    <property type="entry name" value="PPR_2"/>
    <property type="match status" value="1"/>
</dbReference>
<dbReference type="InterPro" id="IPR002885">
    <property type="entry name" value="PPR_rpt"/>
</dbReference>